<evidence type="ECO:0008006" key="3">
    <source>
        <dbReference type="Google" id="ProtNLM"/>
    </source>
</evidence>
<dbReference type="EMBL" id="SSNT01000001">
    <property type="protein sequence ID" value="THF82920.1"/>
    <property type="molecule type" value="Genomic_DNA"/>
</dbReference>
<evidence type="ECO:0000313" key="2">
    <source>
        <dbReference type="Proteomes" id="UP000310334"/>
    </source>
</evidence>
<proteinExistence type="predicted"/>
<dbReference type="RefSeq" id="WP_136351161.1">
    <property type="nucleotide sequence ID" value="NZ_CP046266.1"/>
</dbReference>
<keyword evidence="2" id="KW-1185">Reference proteome</keyword>
<organism evidence="1 2">
    <name type="scientific">Metabacillus sediminilitoris</name>
    <dbReference type="NCBI Taxonomy" id="2567941"/>
    <lineage>
        <taxon>Bacteria</taxon>
        <taxon>Bacillati</taxon>
        <taxon>Bacillota</taxon>
        <taxon>Bacilli</taxon>
        <taxon>Bacillales</taxon>
        <taxon>Bacillaceae</taxon>
        <taxon>Metabacillus</taxon>
    </lineage>
</organism>
<protein>
    <recommendedName>
        <fullName evidence="3">WYL domain-containing protein</fullName>
    </recommendedName>
</protein>
<reference evidence="1 2" key="1">
    <citation type="submission" date="2019-04" db="EMBL/GenBank/DDBJ databases">
        <title>Bacillus sediminilitoris sp. nov., isolated from a tidal flat sediment on the East China Sea.</title>
        <authorList>
            <person name="Wei Y."/>
            <person name="Mao H."/>
            <person name="Fang J."/>
        </authorList>
    </citation>
    <scope>NUCLEOTIDE SEQUENCE [LARGE SCALE GENOMIC DNA]</scope>
    <source>
        <strain evidence="1 2">DSL-17</strain>
    </source>
</reference>
<dbReference type="AlphaFoldDB" id="A0A4S4C6N8"/>
<evidence type="ECO:0000313" key="1">
    <source>
        <dbReference type="EMBL" id="THF82920.1"/>
    </source>
</evidence>
<comment type="caution">
    <text evidence="1">The sequence shown here is derived from an EMBL/GenBank/DDBJ whole genome shotgun (WGS) entry which is preliminary data.</text>
</comment>
<accession>A0A4S4C6N8</accession>
<gene>
    <name evidence="1" type="ORF">E6W99_00715</name>
</gene>
<dbReference type="OrthoDB" id="2112405at2"/>
<dbReference type="Proteomes" id="UP000310334">
    <property type="component" value="Unassembled WGS sequence"/>
</dbReference>
<name>A0A4S4C6N8_9BACI</name>
<sequence>MLKFIKFSQENQVPIEMIYLSKDGTFSQRKVIVKKITSEKIVAFCLLRNQIRSFQLDRVLSASWSKQIHAS</sequence>